<gene>
    <name evidence="1" type="ORF">GCM10010315_05590</name>
</gene>
<evidence type="ECO:0000313" key="2">
    <source>
        <dbReference type="Proteomes" id="UP001500886"/>
    </source>
</evidence>
<accession>A0ABN3TKS6</accession>
<evidence type="ECO:0008006" key="3">
    <source>
        <dbReference type="Google" id="ProtNLM"/>
    </source>
</evidence>
<comment type="caution">
    <text evidence="1">The sequence shown here is derived from an EMBL/GenBank/DDBJ whole genome shotgun (WGS) entry which is preliminary data.</text>
</comment>
<reference evidence="1 2" key="1">
    <citation type="journal article" date="2019" name="Int. J. Syst. Evol. Microbiol.">
        <title>The Global Catalogue of Microorganisms (GCM) 10K type strain sequencing project: providing services to taxonomists for standard genome sequencing and annotation.</title>
        <authorList>
            <consortium name="The Broad Institute Genomics Platform"/>
            <consortium name="The Broad Institute Genome Sequencing Center for Infectious Disease"/>
            <person name="Wu L."/>
            <person name="Ma J."/>
        </authorList>
    </citation>
    <scope>NUCLEOTIDE SEQUENCE [LARGE SCALE GENOMIC DNA]</scope>
    <source>
        <strain evidence="1 2">JCM 4542</strain>
    </source>
</reference>
<dbReference type="Proteomes" id="UP001500886">
    <property type="component" value="Unassembled WGS sequence"/>
</dbReference>
<proteinExistence type="predicted"/>
<evidence type="ECO:0000313" key="1">
    <source>
        <dbReference type="EMBL" id="GAA2708697.1"/>
    </source>
</evidence>
<organism evidence="1 2">
    <name type="scientific">Streptomyces luteosporeus</name>
    <dbReference type="NCBI Taxonomy" id="173856"/>
    <lineage>
        <taxon>Bacteria</taxon>
        <taxon>Bacillati</taxon>
        <taxon>Actinomycetota</taxon>
        <taxon>Actinomycetes</taxon>
        <taxon>Kitasatosporales</taxon>
        <taxon>Streptomycetaceae</taxon>
        <taxon>Streptomyces</taxon>
    </lineage>
</organism>
<keyword evidence="2" id="KW-1185">Reference proteome</keyword>
<dbReference type="EMBL" id="BAAASL010000002">
    <property type="protein sequence ID" value="GAA2708697.1"/>
    <property type="molecule type" value="Genomic_DNA"/>
</dbReference>
<protein>
    <recommendedName>
        <fullName evidence="3">Secreted protein</fullName>
    </recommendedName>
</protein>
<name>A0ABN3TKS6_9ACTN</name>
<sequence length="74" mass="7690">MITLRTSLTGVFLVCRQLYGSLLGLTPPNGSYGASIPGADDSAARHPQRRGRVSCLSTFPGVGADAVSHEEATT</sequence>